<organism evidence="2 3">
    <name type="scientific">Nocardiopsis alborubida</name>
    <dbReference type="NCBI Taxonomy" id="146802"/>
    <lineage>
        <taxon>Bacteria</taxon>
        <taxon>Bacillati</taxon>
        <taxon>Actinomycetota</taxon>
        <taxon>Actinomycetes</taxon>
        <taxon>Streptosporangiales</taxon>
        <taxon>Nocardiopsidaceae</taxon>
        <taxon>Nocardiopsis</taxon>
    </lineage>
</organism>
<dbReference type="Proteomes" id="UP000553209">
    <property type="component" value="Unassembled WGS sequence"/>
</dbReference>
<feature type="transmembrane region" description="Helical" evidence="1">
    <location>
        <begin position="209"/>
        <end position="231"/>
    </location>
</feature>
<keyword evidence="1" id="KW-0812">Transmembrane</keyword>
<protein>
    <submittedName>
        <fullName evidence="2">Uncharacterized protein</fullName>
    </submittedName>
</protein>
<dbReference type="RefSeq" id="WP_061081280.1">
    <property type="nucleotide sequence ID" value="NZ_JAAXPG010000002.1"/>
</dbReference>
<evidence type="ECO:0000313" key="2">
    <source>
        <dbReference type="EMBL" id="NKY96758.1"/>
    </source>
</evidence>
<gene>
    <name evidence="2" type="ORF">HGB44_03575</name>
</gene>
<accession>A0A7X6RNP6</accession>
<feature type="transmembrane region" description="Helical" evidence="1">
    <location>
        <begin position="55"/>
        <end position="73"/>
    </location>
</feature>
<reference evidence="2 3" key="1">
    <citation type="submission" date="2020-04" db="EMBL/GenBank/DDBJ databases">
        <title>MicrobeNet Type strains.</title>
        <authorList>
            <person name="Nicholson A.C."/>
        </authorList>
    </citation>
    <scope>NUCLEOTIDE SEQUENCE [LARGE SCALE GENOMIC DNA]</scope>
    <source>
        <strain evidence="2 3">ATCC 23612</strain>
    </source>
</reference>
<dbReference type="AlphaFoldDB" id="A0A7X6RNP6"/>
<dbReference type="EMBL" id="JAAXPG010000002">
    <property type="protein sequence ID" value="NKY96758.1"/>
    <property type="molecule type" value="Genomic_DNA"/>
</dbReference>
<evidence type="ECO:0000313" key="3">
    <source>
        <dbReference type="Proteomes" id="UP000553209"/>
    </source>
</evidence>
<comment type="caution">
    <text evidence="2">The sequence shown here is derived from an EMBL/GenBank/DDBJ whole genome shotgun (WGS) entry which is preliminary data.</text>
</comment>
<keyword evidence="1" id="KW-0472">Membrane</keyword>
<feature type="transmembrane region" description="Helical" evidence="1">
    <location>
        <begin position="103"/>
        <end position="124"/>
    </location>
</feature>
<keyword evidence="3" id="KW-1185">Reference proteome</keyword>
<name>A0A7X6RNP6_9ACTN</name>
<sequence>MPSRSWLPRPAPEHIRTPALHLAPWKAYALLAIMWAMSGGFALAQQVASITGMPVFVSFAGTVLALMLLFLAARGDGTSADMVGILPAWPTAHRPRRRWVAQWWATCAYAVLALLLGIGAYTALHLALPAGWTGPGIHPFAAREPFLHVVTVGAPVVLLGAAHRPTWEVYAVSAMATVVVFVVPFGVGSLAAALPVLVLVWLYRRTRRLTALIAAEAILALTTVGIDHALAQW</sequence>
<evidence type="ECO:0000256" key="1">
    <source>
        <dbReference type="SAM" id="Phobius"/>
    </source>
</evidence>
<keyword evidence="1" id="KW-1133">Transmembrane helix</keyword>
<proteinExistence type="predicted"/>
<feature type="transmembrane region" description="Helical" evidence="1">
    <location>
        <begin position="169"/>
        <end position="202"/>
    </location>
</feature>